<keyword evidence="8" id="KW-0560">Oxidoreductase</keyword>
<organism evidence="11 12">
    <name type="scientific">Thiohalocapsa marina</name>
    <dbReference type="NCBI Taxonomy" id="424902"/>
    <lineage>
        <taxon>Bacteria</taxon>
        <taxon>Pseudomonadati</taxon>
        <taxon>Pseudomonadota</taxon>
        <taxon>Gammaproteobacteria</taxon>
        <taxon>Chromatiales</taxon>
        <taxon>Chromatiaceae</taxon>
        <taxon>Thiohalocapsa</taxon>
    </lineage>
</organism>
<evidence type="ECO:0000256" key="9">
    <source>
        <dbReference type="ARBA" id="ARBA00047776"/>
    </source>
</evidence>
<dbReference type="InterPro" id="IPR017927">
    <property type="entry name" value="FAD-bd_FR_type"/>
</dbReference>
<sequence length="247" mass="27722">MNQWIEGRIARKQHWSQALYSLQIDAPLPGFTAGQYIKVALDLDGERVGRPYSLVNAPDEKPLEIFFNEVPEGPLTPRLSDLEPGDRIWVADKASGVFTMDNVVPRRHLWMLATGTALGVYLSMLKTAEPWQRFERIILVHGARNTGELAYGDTIADIREAHGAAFSYIPSLTRDQDDTALQGRITTLLASGALQQAADADITADDSHLMLCGNSAMIKEVRDWLEQRGLQRHRRTEPGHYTTEQYH</sequence>
<comment type="catalytic activity">
    <reaction evidence="9">
        <text>2 reduced [2Fe-2S]-[ferredoxin] + NADP(+) + H(+) = 2 oxidized [2Fe-2S]-[ferredoxin] + NADPH</text>
        <dbReference type="Rhea" id="RHEA:20125"/>
        <dbReference type="Rhea" id="RHEA-COMP:10000"/>
        <dbReference type="Rhea" id="RHEA-COMP:10001"/>
        <dbReference type="ChEBI" id="CHEBI:15378"/>
        <dbReference type="ChEBI" id="CHEBI:33737"/>
        <dbReference type="ChEBI" id="CHEBI:33738"/>
        <dbReference type="ChEBI" id="CHEBI:57783"/>
        <dbReference type="ChEBI" id="CHEBI:58349"/>
        <dbReference type="EC" id="1.18.1.2"/>
    </reaction>
</comment>
<dbReference type="RefSeq" id="WP_150094904.1">
    <property type="nucleotide sequence ID" value="NZ_JBFUOH010000135.1"/>
</dbReference>
<dbReference type="InterPro" id="IPR008333">
    <property type="entry name" value="Cbr1-like_FAD-bd_dom"/>
</dbReference>
<reference evidence="11 12" key="1">
    <citation type="submission" date="2019-09" db="EMBL/GenBank/DDBJ databases">
        <title>Whole-genome sequence of the purple sulfur bacterium Thiohalocapsa marina DSM 19078.</title>
        <authorList>
            <person name="Kyndt J.A."/>
            <person name="Meyer T.E."/>
        </authorList>
    </citation>
    <scope>NUCLEOTIDE SEQUENCE [LARGE SCALE GENOMIC DNA]</scope>
    <source>
        <strain evidence="11 12">DSM 19078</strain>
    </source>
</reference>
<dbReference type="Pfam" id="PF00970">
    <property type="entry name" value="FAD_binding_6"/>
    <property type="match status" value="1"/>
</dbReference>
<dbReference type="InterPro" id="IPR001433">
    <property type="entry name" value="OxRdtase_FAD/NAD-bd"/>
</dbReference>
<protein>
    <recommendedName>
        <fullName evidence="3">ferredoxin--NADP(+) reductase</fullName>
        <ecNumber evidence="3">1.18.1.2</ecNumber>
    </recommendedName>
</protein>
<dbReference type="Gene3D" id="3.40.50.80">
    <property type="entry name" value="Nucleotide-binding domain of ferredoxin-NADP reductase (FNR) module"/>
    <property type="match status" value="1"/>
</dbReference>
<evidence type="ECO:0000256" key="3">
    <source>
        <dbReference type="ARBA" id="ARBA00013223"/>
    </source>
</evidence>
<dbReference type="CDD" id="cd06195">
    <property type="entry name" value="FNR1"/>
    <property type="match status" value="1"/>
</dbReference>
<evidence type="ECO:0000256" key="1">
    <source>
        <dbReference type="ARBA" id="ARBA00001974"/>
    </source>
</evidence>
<gene>
    <name evidence="11" type="ORF">F2Q65_18650</name>
</gene>
<dbReference type="OrthoDB" id="9784483at2"/>
<name>A0A5M8FH24_9GAMM</name>
<dbReference type="Proteomes" id="UP000322981">
    <property type="component" value="Unassembled WGS sequence"/>
</dbReference>
<evidence type="ECO:0000259" key="10">
    <source>
        <dbReference type="PROSITE" id="PS51384"/>
    </source>
</evidence>
<dbReference type="SUPFAM" id="SSF63380">
    <property type="entry name" value="Riboflavin synthase domain-like"/>
    <property type="match status" value="1"/>
</dbReference>
<dbReference type="InterPro" id="IPR039261">
    <property type="entry name" value="FNR_nucleotide-bd"/>
</dbReference>
<dbReference type="PROSITE" id="PS51384">
    <property type="entry name" value="FAD_FR"/>
    <property type="match status" value="1"/>
</dbReference>
<dbReference type="EMBL" id="VWXX01000057">
    <property type="protein sequence ID" value="KAA6181895.1"/>
    <property type="molecule type" value="Genomic_DNA"/>
</dbReference>
<proteinExistence type="inferred from homology"/>
<dbReference type="GO" id="GO:0004324">
    <property type="term" value="F:ferredoxin-NADP+ reductase activity"/>
    <property type="evidence" value="ECO:0007669"/>
    <property type="project" value="UniProtKB-EC"/>
</dbReference>
<keyword evidence="12" id="KW-1185">Reference proteome</keyword>
<evidence type="ECO:0000256" key="8">
    <source>
        <dbReference type="ARBA" id="ARBA00023002"/>
    </source>
</evidence>
<dbReference type="EC" id="1.18.1.2" evidence="3"/>
<evidence type="ECO:0000256" key="7">
    <source>
        <dbReference type="ARBA" id="ARBA00022857"/>
    </source>
</evidence>
<feature type="domain" description="FAD-binding FR-type" evidence="10">
    <location>
        <begin position="2"/>
        <end position="101"/>
    </location>
</feature>
<comment type="caution">
    <text evidence="11">The sequence shown here is derived from an EMBL/GenBank/DDBJ whole genome shotgun (WGS) entry which is preliminary data.</text>
</comment>
<keyword evidence="7" id="KW-0521">NADP</keyword>
<dbReference type="GO" id="GO:0042167">
    <property type="term" value="P:heme catabolic process"/>
    <property type="evidence" value="ECO:0007669"/>
    <property type="project" value="TreeGrafter"/>
</dbReference>
<dbReference type="AlphaFoldDB" id="A0A5M8FH24"/>
<dbReference type="PANTHER" id="PTHR47878">
    <property type="entry name" value="OXIDOREDUCTASE FAD/NAD(P)-BINDING DOMAIN PROTEIN"/>
    <property type="match status" value="1"/>
</dbReference>
<dbReference type="GO" id="GO:0000166">
    <property type="term" value="F:nucleotide binding"/>
    <property type="evidence" value="ECO:0007669"/>
    <property type="project" value="UniProtKB-KW"/>
</dbReference>
<dbReference type="Gene3D" id="2.40.30.10">
    <property type="entry name" value="Translation factors"/>
    <property type="match status" value="1"/>
</dbReference>
<dbReference type="Pfam" id="PF00175">
    <property type="entry name" value="NAD_binding_1"/>
    <property type="match status" value="1"/>
</dbReference>
<evidence type="ECO:0000256" key="6">
    <source>
        <dbReference type="ARBA" id="ARBA00022827"/>
    </source>
</evidence>
<comment type="similarity">
    <text evidence="2">Belongs to the ferredoxin--NADP reductase type 1 family.</text>
</comment>
<dbReference type="PANTHER" id="PTHR47878:SF1">
    <property type="entry name" value="FLAVODOXIN_FERREDOXIN--NADP REDUCTASE"/>
    <property type="match status" value="1"/>
</dbReference>
<evidence type="ECO:0000313" key="11">
    <source>
        <dbReference type="EMBL" id="KAA6181895.1"/>
    </source>
</evidence>
<keyword evidence="4" id="KW-0285">Flavoprotein</keyword>
<evidence type="ECO:0000256" key="5">
    <source>
        <dbReference type="ARBA" id="ARBA00022741"/>
    </source>
</evidence>
<dbReference type="InterPro" id="IPR051930">
    <property type="entry name" value="FNR_type-1"/>
</dbReference>
<keyword evidence="6" id="KW-0274">FAD</keyword>
<evidence type="ECO:0000256" key="4">
    <source>
        <dbReference type="ARBA" id="ARBA00022630"/>
    </source>
</evidence>
<dbReference type="InterPro" id="IPR017938">
    <property type="entry name" value="Riboflavin_synthase-like_b-brl"/>
</dbReference>
<accession>A0A5M8FH24</accession>
<keyword evidence="5" id="KW-0547">Nucleotide-binding</keyword>
<dbReference type="InterPro" id="IPR033892">
    <property type="entry name" value="FNR_bac"/>
</dbReference>
<comment type="cofactor">
    <cofactor evidence="1">
        <name>FAD</name>
        <dbReference type="ChEBI" id="CHEBI:57692"/>
    </cofactor>
</comment>
<dbReference type="GO" id="GO:0034599">
    <property type="term" value="P:cellular response to oxidative stress"/>
    <property type="evidence" value="ECO:0007669"/>
    <property type="project" value="TreeGrafter"/>
</dbReference>
<dbReference type="SUPFAM" id="SSF52343">
    <property type="entry name" value="Ferredoxin reductase-like, C-terminal NADP-linked domain"/>
    <property type="match status" value="1"/>
</dbReference>
<evidence type="ECO:0000256" key="2">
    <source>
        <dbReference type="ARBA" id="ARBA00008312"/>
    </source>
</evidence>
<evidence type="ECO:0000313" key="12">
    <source>
        <dbReference type="Proteomes" id="UP000322981"/>
    </source>
</evidence>